<gene>
    <name evidence="2" type="ORF">SAMN04488095_2678</name>
</gene>
<evidence type="ECO:0000256" key="1">
    <source>
        <dbReference type="SAM" id="SignalP"/>
    </source>
</evidence>
<evidence type="ECO:0000313" key="3">
    <source>
        <dbReference type="Proteomes" id="UP000199110"/>
    </source>
</evidence>
<reference evidence="2 3" key="1">
    <citation type="submission" date="2016-10" db="EMBL/GenBank/DDBJ databases">
        <authorList>
            <person name="de Groot N.N."/>
        </authorList>
    </citation>
    <scope>NUCLEOTIDE SEQUENCE [LARGE SCALE GENOMIC DNA]</scope>
    <source>
        <strain evidence="2 3">DSM 19073</strain>
    </source>
</reference>
<protein>
    <submittedName>
        <fullName evidence="2">Uncharacterized protein</fullName>
    </submittedName>
</protein>
<feature type="signal peptide" evidence="1">
    <location>
        <begin position="1"/>
        <end position="28"/>
    </location>
</feature>
<accession>A0A1I3QWH1</accession>
<dbReference type="RefSeq" id="WP_092781570.1">
    <property type="nucleotide sequence ID" value="NZ_FORA01000003.1"/>
</dbReference>
<keyword evidence="1" id="KW-0732">Signal</keyword>
<dbReference type="Proteomes" id="UP000199110">
    <property type="component" value="Unassembled WGS sequence"/>
</dbReference>
<dbReference type="STRING" id="390807.SAMN04488095_2678"/>
<keyword evidence="3" id="KW-1185">Reference proteome</keyword>
<feature type="chain" id="PRO_5011566827" evidence="1">
    <location>
        <begin position="29"/>
        <end position="263"/>
    </location>
</feature>
<organism evidence="2 3">
    <name type="scientific">Jannaschia pohangensis</name>
    <dbReference type="NCBI Taxonomy" id="390807"/>
    <lineage>
        <taxon>Bacteria</taxon>
        <taxon>Pseudomonadati</taxon>
        <taxon>Pseudomonadota</taxon>
        <taxon>Alphaproteobacteria</taxon>
        <taxon>Rhodobacterales</taxon>
        <taxon>Roseobacteraceae</taxon>
        <taxon>Jannaschia</taxon>
    </lineage>
</organism>
<proteinExistence type="predicted"/>
<dbReference type="AlphaFoldDB" id="A0A1I3QWH1"/>
<dbReference type="EMBL" id="FORA01000003">
    <property type="protein sequence ID" value="SFJ37819.1"/>
    <property type="molecule type" value="Genomic_DNA"/>
</dbReference>
<evidence type="ECO:0000313" key="2">
    <source>
        <dbReference type="EMBL" id="SFJ37819.1"/>
    </source>
</evidence>
<name>A0A1I3QWH1_9RHOB</name>
<sequence>MSPKLLRTVGTGLLLVALLDLSASAALAQDAGDPKVPDLAGTNTLADMIRALPAPELRQLYRANYPVSNVHVVAPLDGGVVEGLDAFFASYPEEVPPGLTVVVTPSDASGTLYGEVYQCPAEGEHCVFDPARPRDTVPDAAMPDYSSQRMTTIPFGPPGLSADDYDIATDRDGRLSGSYRAILVAATNELDSICLTVDFHAARFFGLSEAEPVSVGFYCYNFPLQRITTSLTESSFGYIPTPQEAARLRADFEAVTGLTLTLD</sequence>